<gene>
    <name evidence="1" type="ORF">B7463_g10180</name>
</gene>
<proteinExistence type="predicted"/>
<keyword evidence="2" id="KW-1185">Reference proteome</keyword>
<evidence type="ECO:0000313" key="2">
    <source>
        <dbReference type="Proteomes" id="UP000258309"/>
    </source>
</evidence>
<dbReference type="OrthoDB" id="5952526at2759"/>
<name>A0A3E2GYS9_SCYLI</name>
<comment type="caution">
    <text evidence="1">The sequence shown here is derived from an EMBL/GenBank/DDBJ whole genome shotgun (WGS) entry which is preliminary data.</text>
</comment>
<sequence length="301" mass="34239">MPSLQSSVLLLPIKKAQAVLDDQEQKLRAFPGDLMTPANPFETAVGHFWGIHETRPYMQSRYALVEALVKVKTHRAVQSALDHLLDMLRLCRGDNQGVRDVVPALFLRLGQDQECYDFIKWWATTGEESDYDWGDMERGYLDVTDADVFEDVDIYTRRHYGLSHAVSITLIKIRILHDLRNLQSSTEVAKTASLPQEILDNIRAKLVSTIVTGNKEIMDSNDQGPAIEKLESQVAQLYKAVEKTNKHFWPALIRPGNNLKARPSYFSHGTPEEMQLVLQYSYDSWLETPGAIDLIREQVGK</sequence>
<dbReference type="STRING" id="5539.A0A3E2GYS9"/>
<organism evidence="1 2">
    <name type="scientific">Scytalidium lignicola</name>
    <name type="common">Hyphomycete</name>
    <dbReference type="NCBI Taxonomy" id="5539"/>
    <lineage>
        <taxon>Eukaryota</taxon>
        <taxon>Fungi</taxon>
        <taxon>Dikarya</taxon>
        <taxon>Ascomycota</taxon>
        <taxon>Pezizomycotina</taxon>
        <taxon>Leotiomycetes</taxon>
        <taxon>Leotiomycetes incertae sedis</taxon>
        <taxon>Scytalidium</taxon>
    </lineage>
</organism>
<accession>A0A3E2GYS9</accession>
<reference evidence="1 2" key="1">
    <citation type="submission" date="2018-05" db="EMBL/GenBank/DDBJ databases">
        <title>Draft genome sequence of Scytalidium lignicola DSM 105466, a ubiquitous saprotrophic fungus.</title>
        <authorList>
            <person name="Buettner E."/>
            <person name="Gebauer A.M."/>
            <person name="Hofrichter M."/>
            <person name="Liers C."/>
            <person name="Kellner H."/>
        </authorList>
    </citation>
    <scope>NUCLEOTIDE SEQUENCE [LARGE SCALE GENOMIC DNA]</scope>
    <source>
        <strain evidence="1 2">DSM 105466</strain>
    </source>
</reference>
<feature type="non-terminal residue" evidence="1">
    <location>
        <position position="1"/>
    </location>
</feature>
<feature type="non-terminal residue" evidence="1">
    <location>
        <position position="301"/>
    </location>
</feature>
<evidence type="ECO:0000313" key="1">
    <source>
        <dbReference type="EMBL" id="RFU26167.1"/>
    </source>
</evidence>
<dbReference type="Proteomes" id="UP000258309">
    <property type="component" value="Unassembled WGS sequence"/>
</dbReference>
<dbReference type="AlphaFoldDB" id="A0A3E2GYS9"/>
<dbReference type="EMBL" id="NCSJ02000280">
    <property type="protein sequence ID" value="RFU26167.1"/>
    <property type="molecule type" value="Genomic_DNA"/>
</dbReference>
<dbReference type="OMA" id="MYSHETK"/>
<protein>
    <submittedName>
        <fullName evidence="1">Uncharacterized protein</fullName>
    </submittedName>
</protein>